<dbReference type="Proteomes" id="UP000288429">
    <property type="component" value="Unassembled WGS sequence"/>
</dbReference>
<sequence length="114" mass="12765">MLVADAYLFKMTEALGQIVGGLGRPVLFKKHKDPHIDLNAKFCGGWGILANRTQTAYALSGTHEVCQMQIILIFCFGLTPVRLYRRPCDHTDLAIFQVDPTLHSAYAEGDEEKR</sequence>
<organism evidence="1 2">
    <name type="scientific">Fusarium ambrosium</name>
    <dbReference type="NCBI Taxonomy" id="131363"/>
    <lineage>
        <taxon>Eukaryota</taxon>
        <taxon>Fungi</taxon>
        <taxon>Dikarya</taxon>
        <taxon>Ascomycota</taxon>
        <taxon>Pezizomycotina</taxon>
        <taxon>Sordariomycetes</taxon>
        <taxon>Hypocreomycetidae</taxon>
        <taxon>Hypocreales</taxon>
        <taxon>Nectriaceae</taxon>
        <taxon>Fusarium</taxon>
        <taxon>Fusarium solani species complex</taxon>
    </lineage>
</organism>
<proteinExistence type="predicted"/>
<evidence type="ECO:0000313" key="1">
    <source>
        <dbReference type="EMBL" id="RSM05410.1"/>
    </source>
</evidence>
<name>A0A428TTL5_9HYPO</name>
<gene>
    <name evidence="1" type="ORF">CDV31_009562</name>
</gene>
<reference evidence="1 2" key="1">
    <citation type="submission" date="2017-06" db="EMBL/GenBank/DDBJ databases">
        <title>Cmopartive genomic analysis of Ambrosia Fusariam Clade fungi.</title>
        <authorList>
            <person name="Stajich J.E."/>
            <person name="Carrillo J."/>
            <person name="Kijimoto T."/>
            <person name="Eskalen A."/>
            <person name="O'Donnell K."/>
            <person name="Kasson M."/>
        </authorList>
    </citation>
    <scope>NUCLEOTIDE SEQUENCE [LARGE SCALE GENOMIC DNA]</scope>
    <source>
        <strain evidence="1 2">NRRL 20438</strain>
    </source>
</reference>
<keyword evidence="2" id="KW-1185">Reference proteome</keyword>
<accession>A0A428TTL5</accession>
<dbReference type="EMBL" id="NIZV01000138">
    <property type="protein sequence ID" value="RSM05410.1"/>
    <property type="molecule type" value="Genomic_DNA"/>
</dbReference>
<protein>
    <submittedName>
        <fullName evidence="1">Uncharacterized protein</fullName>
    </submittedName>
</protein>
<evidence type="ECO:0000313" key="2">
    <source>
        <dbReference type="Proteomes" id="UP000288429"/>
    </source>
</evidence>
<comment type="caution">
    <text evidence="1">The sequence shown here is derived from an EMBL/GenBank/DDBJ whole genome shotgun (WGS) entry which is preliminary data.</text>
</comment>
<dbReference type="AlphaFoldDB" id="A0A428TTL5"/>